<dbReference type="SUPFAM" id="SSF52540">
    <property type="entry name" value="P-loop containing nucleoside triphosphate hydrolases"/>
    <property type="match status" value="1"/>
</dbReference>
<keyword evidence="4" id="KW-1003">Cell membrane</keyword>
<protein>
    <submittedName>
        <fullName evidence="10">Peptide/nickel transport system ATP-binding protein</fullName>
    </submittedName>
</protein>
<sequence length="346" mass="36856">MNTTSLTAAPRAGSANDRPLLVVDDLRTVIHTPRGAMNAVDGVSLTLRGGETLGIVGESGSGKSVLGRTIMGLYRTGPEMTVSGRVGFGDHDVHALAPQALRGLWGADIAMVFQDPMTALNPVRKIASHLVESLRKHRGLSRADAMARAAELLNLVGIPEPKRRLGQYPHELSGGMRQRVVIAMALANDPKLLIADEPTTALDVTVQKQILDLLDRLQSEMGMAIILISHNLGVVAGRADRVAVMYAGRLVETGSSGELFGRPRHPYTEALLSSIPRLEDLPHMRLRAIAGSPPDMTAPPPGCRFAPRCRYAAQDCREEAPPMTPDGGAGTPHAFACHHPVSTGGK</sequence>
<dbReference type="FunFam" id="3.40.50.300:FF:000016">
    <property type="entry name" value="Oligopeptide ABC transporter ATP-binding component"/>
    <property type="match status" value="1"/>
</dbReference>
<evidence type="ECO:0000256" key="2">
    <source>
        <dbReference type="ARBA" id="ARBA00005417"/>
    </source>
</evidence>
<dbReference type="InterPro" id="IPR013563">
    <property type="entry name" value="Oligopep_ABC_C"/>
</dbReference>
<dbReference type="InterPro" id="IPR027417">
    <property type="entry name" value="P-loop_NTPase"/>
</dbReference>
<dbReference type="RefSeq" id="WP_184615103.1">
    <property type="nucleotide sequence ID" value="NZ_BOOS01000031.1"/>
</dbReference>
<dbReference type="EMBL" id="JACHBR010000001">
    <property type="protein sequence ID" value="MBB5629773.1"/>
    <property type="molecule type" value="Genomic_DNA"/>
</dbReference>
<evidence type="ECO:0000256" key="5">
    <source>
        <dbReference type="ARBA" id="ARBA00022741"/>
    </source>
</evidence>
<dbReference type="GO" id="GO:0016887">
    <property type="term" value="F:ATP hydrolysis activity"/>
    <property type="evidence" value="ECO:0007669"/>
    <property type="project" value="InterPro"/>
</dbReference>
<keyword evidence="6 10" id="KW-0067">ATP-binding</keyword>
<proteinExistence type="inferred from homology"/>
<dbReference type="PROSITE" id="PS00211">
    <property type="entry name" value="ABC_TRANSPORTER_1"/>
    <property type="match status" value="1"/>
</dbReference>
<dbReference type="Pfam" id="PF08352">
    <property type="entry name" value="oligo_HPY"/>
    <property type="match status" value="1"/>
</dbReference>
<name>A0A7W8Z9W9_9ACTN</name>
<dbReference type="InterPro" id="IPR017871">
    <property type="entry name" value="ABC_transporter-like_CS"/>
</dbReference>
<dbReference type="Gene3D" id="3.40.50.300">
    <property type="entry name" value="P-loop containing nucleotide triphosphate hydrolases"/>
    <property type="match status" value="1"/>
</dbReference>
<evidence type="ECO:0000256" key="1">
    <source>
        <dbReference type="ARBA" id="ARBA00004202"/>
    </source>
</evidence>
<evidence type="ECO:0000256" key="8">
    <source>
        <dbReference type="SAM" id="MobiDB-lite"/>
    </source>
</evidence>
<dbReference type="SMART" id="SM00382">
    <property type="entry name" value="AAA"/>
    <property type="match status" value="1"/>
</dbReference>
<dbReference type="GO" id="GO:0015833">
    <property type="term" value="P:peptide transport"/>
    <property type="evidence" value="ECO:0007669"/>
    <property type="project" value="InterPro"/>
</dbReference>
<dbReference type="Proteomes" id="UP000588112">
    <property type="component" value="Unassembled WGS sequence"/>
</dbReference>
<dbReference type="InterPro" id="IPR050388">
    <property type="entry name" value="ABC_Ni/Peptide_Import"/>
</dbReference>
<keyword evidence="3" id="KW-0813">Transport</keyword>
<keyword evidence="5" id="KW-0547">Nucleotide-binding</keyword>
<evidence type="ECO:0000256" key="7">
    <source>
        <dbReference type="ARBA" id="ARBA00023136"/>
    </source>
</evidence>
<dbReference type="PANTHER" id="PTHR43297">
    <property type="entry name" value="OLIGOPEPTIDE TRANSPORT ATP-BINDING PROTEIN APPD"/>
    <property type="match status" value="1"/>
</dbReference>
<evidence type="ECO:0000313" key="10">
    <source>
        <dbReference type="EMBL" id="MBB5629773.1"/>
    </source>
</evidence>
<organism evidence="10 11">
    <name type="scientific">Sphaerisporangium krabiense</name>
    <dbReference type="NCBI Taxonomy" id="763782"/>
    <lineage>
        <taxon>Bacteria</taxon>
        <taxon>Bacillati</taxon>
        <taxon>Actinomycetota</taxon>
        <taxon>Actinomycetes</taxon>
        <taxon>Streptosporangiales</taxon>
        <taxon>Streptosporangiaceae</taxon>
        <taxon>Sphaerisporangium</taxon>
    </lineage>
</organism>
<evidence type="ECO:0000259" key="9">
    <source>
        <dbReference type="PROSITE" id="PS50893"/>
    </source>
</evidence>
<evidence type="ECO:0000256" key="4">
    <source>
        <dbReference type="ARBA" id="ARBA00022475"/>
    </source>
</evidence>
<keyword evidence="11" id="KW-1185">Reference proteome</keyword>
<dbReference type="GO" id="GO:0005524">
    <property type="term" value="F:ATP binding"/>
    <property type="evidence" value="ECO:0007669"/>
    <property type="project" value="UniProtKB-KW"/>
</dbReference>
<feature type="domain" description="ABC transporter" evidence="9">
    <location>
        <begin position="21"/>
        <end position="272"/>
    </location>
</feature>
<keyword evidence="7" id="KW-0472">Membrane</keyword>
<evidence type="ECO:0000313" key="11">
    <source>
        <dbReference type="Proteomes" id="UP000588112"/>
    </source>
</evidence>
<accession>A0A7W8Z9W9</accession>
<dbReference type="InterPro" id="IPR003593">
    <property type="entry name" value="AAA+_ATPase"/>
</dbReference>
<evidence type="ECO:0000256" key="6">
    <source>
        <dbReference type="ARBA" id="ARBA00022840"/>
    </source>
</evidence>
<dbReference type="AlphaFoldDB" id="A0A7W8Z9W9"/>
<dbReference type="InterPro" id="IPR003439">
    <property type="entry name" value="ABC_transporter-like_ATP-bd"/>
</dbReference>
<dbReference type="PROSITE" id="PS50893">
    <property type="entry name" value="ABC_TRANSPORTER_2"/>
    <property type="match status" value="1"/>
</dbReference>
<dbReference type="GO" id="GO:0005886">
    <property type="term" value="C:plasma membrane"/>
    <property type="evidence" value="ECO:0007669"/>
    <property type="project" value="UniProtKB-SubCell"/>
</dbReference>
<comment type="caution">
    <text evidence="10">The sequence shown here is derived from an EMBL/GenBank/DDBJ whole genome shotgun (WGS) entry which is preliminary data.</text>
</comment>
<dbReference type="NCBIfam" id="TIGR01727">
    <property type="entry name" value="oligo_HPY"/>
    <property type="match status" value="1"/>
</dbReference>
<evidence type="ECO:0000256" key="3">
    <source>
        <dbReference type="ARBA" id="ARBA00022448"/>
    </source>
</evidence>
<dbReference type="CDD" id="cd03257">
    <property type="entry name" value="ABC_NikE_OppD_transporters"/>
    <property type="match status" value="1"/>
</dbReference>
<dbReference type="PANTHER" id="PTHR43297:SF2">
    <property type="entry name" value="DIPEPTIDE TRANSPORT ATP-BINDING PROTEIN DPPD"/>
    <property type="match status" value="1"/>
</dbReference>
<gene>
    <name evidence="10" type="ORF">BJ981_005472</name>
</gene>
<feature type="region of interest" description="Disordered" evidence="8">
    <location>
        <begin position="323"/>
        <end position="346"/>
    </location>
</feature>
<comment type="subcellular location">
    <subcellularLocation>
        <location evidence="1">Cell membrane</location>
        <topology evidence="1">Peripheral membrane protein</topology>
    </subcellularLocation>
</comment>
<comment type="similarity">
    <text evidence="2">Belongs to the ABC transporter superfamily.</text>
</comment>
<dbReference type="Pfam" id="PF00005">
    <property type="entry name" value="ABC_tran"/>
    <property type="match status" value="1"/>
</dbReference>
<reference evidence="10 11" key="1">
    <citation type="submission" date="2020-08" db="EMBL/GenBank/DDBJ databases">
        <title>Sequencing the genomes of 1000 actinobacteria strains.</title>
        <authorList>
            <person name="Klenk H.-P."/>
        </authorList>
    </citation>
    <scope>NUCLEOTIDE SEQUENCE [LARGE SCALE GENOMIC DNA]</scope>
    <source>
        <strain evidence="10 11">DSM 45790</strain>
    </source>
</reference>